<evidence type="ECO:0000256" key="1">
    <source>
        <dbReference type="SAM" id="SignalP"/>
    </source>
</evidence>
<dbReference type="GO" id="GO:0047746">
    <property type="term" value="F:chlorophyllase activity"/>
    <property type="evidence" value="ECO:0007669"/>
    <property type="project" value="TreeGrafter"/>
</dbReference>
<dbReference type="AlphaFoldDB" id="A0A8J4F631"/>
<feature type="signal peptide" evidence="1">
    <location>
        <begin position="1"/>
        <end position="34"/>
    </location>
</feature>
<keyword evidence="3" id="KW-1185">Reference proteome</keyword>
<dbReference type="Proteomes" id="UP000747399">
    <property type="component" value="Unassembled WGS sequence"/>
</dbReference>
<feature type="chain" id="PRO_5035197530" description="Chlorophyllase" evidence="1">
    <location>
        <begin position="35"/>
        <end position="382"/>
    </location>
</feature>
<accession>A0A8J4F631</accession>
<comment type="caution">
    <text evidence="2">The sequence shown here is derived from an EMBL/GenBank/DDBJ whole genome shotgun (WGS) entry which is preliminary data.</text>
</comment>
<evidence type="ECO:0000313" key="3">
    <source>
        <dbReference type="Proteomes" id="UP000747399"/>
    </source>
</evidence>
<protein>
    <recommendedName>
        <fullName evidence="4">Chlorophyllase</fullName>
    </recommendedName>
</protein>
<dbReference type="EMBL" id="BNCO01000033">
    <property type="protein sequence ID" value="GIL58984.1"/>
    <property type="molecule type" value="Genomic_DNA"/>
</dbReference>
<dbReference type="InterPro" id="IPR017395">
    <property type="entry name" value="Chlorophyllase-like"/>
</dbReference>
<evidence type="ECO:0008006" key="4">
    <source>
        <dbReference type="Google" id="ProtNLM"/>
    </source>
</evidence>
<organism evidence="2 3">
    <name type="scientific">Volvox africanus</name>
    <dbReference type="NCBI Taxonomy" id="51714"/>
    <lineage>
        <taxon>Eukaryota</taxon>
        <taxon>Viridiplantae</taxon>
        <taxon>Chlorophyta</taxon>
        <taxon>core chlorophytes</taxon>
        <taxon>Chlorophyceae</taxon>
        <taxon>CS clade</taxon>
        <taxon>Chlamydomonadales</taxon>
        <taxon>Volvocaceae</taxon>
        <taxon>Volvox</taxon>
    </lineage>
</organism>
<sequence>MEKSNIIPLLRNHQQSAAFLLLCAALMTAPAVFAQDFWKPGKYSVGFYKPWNTPLPHSWKVDVTYPKGNSGSFPLIFMFNGMECQASWYKDIVDHVASWGYVIVQYTTGFFYPLGEGEREEVEYLTPLLRWLEKEASVNGNVWWHKLAGKIDFSRKAVMGHSRGGKLASLHYANSTNNFTTAVLFDPVDCSLVAQGDKHPSAIAALAGVNAACDVIHPAPHGTSTLSAAIIGAGITGGVCNPLENNAHAFFRTLSTESLYIKVKEAGHMTFAQPPKPASQTSCSPYTIYNRMCGSCRCSKITSQEVISEARTMAVAWLESKLRPSQDTTAHLARYKEHLMTLRVKGVETVHWPFKGVSAGSLLGTDVEVSAGAAAANRMEEL</sequence>
<dbReference type="Pfam" id="PF07224">
    <property type="entry name" value="Chlorophyllase"/>
    <property type="match status" value="1"/>
</dbReference>
<dbReference type="PANTHER" id="PTHR33428">
    <property type="entry name" value="CHLOROPHYLLASE-2, CHLOROPLASTIC"/>
    <property type="match status" value="1"/>
</dbReference>
<dbReference type="Gene3D" id="3.40.50.1820">
    <property type="entry name" value="alpha/beta hydrolase"/>
    <property type="match status" value="1"/>
</dbReference>
<reference evidence="2" key="1">
    <citation type="journal article" date="2021" name="Proc. Natl. Acad. Sci. U.S.A.">
        <title>Three genomes in the algal genus Volvox reveal the fate of a haploid sex-determining region after a transition to homothallism.</title>
        <authorList>
            <person name="Yamamoto K."/>
            <person name="Hamaji T."/>
            <person name="Kawai-Toyooka H."/>
            <person name="Matsuzaki R."/>
            <person name="Takahashi F."/>
            <person name="Nishimura Y."/>
            <person name="Kawachi M."/>
            <person name="Noguchi H."/>
            <person name="Minakuchi Y."/>
            <person name="Umen J.G."/>
            <person name="Toyoda A."/>
            <person name="Nozaki H."/>
        </authorList>
    </citation>
    <scope>NUCLEOTIDE SEQUENCE</scope>
    <source>
        <strain evidence="2">NIES-3780</strain>
    </source>
</reference>
<name>A0A8J4F631_9CHLO</name>
<keyword evidence="1" id="KW-0732">Signal</keyword>
<gene>
    <name evidence="2" type="ORF">Vafri_13981</name>
</gene>
<evidence type="ECO:0000313" key="2">
    <source>
        <dbReference type="EMBL" id="GIL58984.1"/>
    </source>
</evidence>
<proteinExistence type="predicted"/>
<dbReference type="GO" id="GO:0015996">
    <property type="term" value="P:chlorophyll catabolic process"/>
    <property type="evidence" value="ECO:0007669"/>
    <property type="project" value="TreeGrafter"/>
</dbReference>
<dbReference type="InterPro" id="IPR029058">
    <property type="entry name" value="AB_hydrolase_fold"/>
</dbReference>
<dbReference type="SUPFAM" id="SSF53474">
    <property type="entry name" value="alpha/beta-Hydrolases"/>
    <property type="match status" value="1"/>
</dbReference>
<dbReference type="PANTHER" id="PTHR33428:SF14">
    <property type="entry name" value="CARBOXYLESTERASE TYPE B DOMAIN-CONTAINING PROTEIN"/>
    <property type="match status" value="1"/>
</dbReference>